<dbReference type="Pfam" id="PF14289">
    <property type="entry name" value="DUF4369"/>
    <property type="match status" value="1"/>
</dbReference>
<dbReference type="InterPro" id="IPR013766">
    <property type="entry name" value="Thioredoxin_domain"/>
</dbReference>
<evidence type="ECO:0000256" key="4">
    <source>
        <dbReference type="ARBA" id="ARBA00023284"/>
    </source>
</evidence>
<dbReference type="EMBL" id="JBHULD010000018">
    <property type="protein sequence ID" value="MFD2556306.1"/>
    <property type="molecule type" value="Genomic_DNA"/>
</dbReference>
<keyword evidence="7" id="KW-1185">Reference proteome</keyword>
<evidence type="ECO:0000313" key="6">
    <source>
        <dbReference type="EMBL" id="MFD2556306.1"/>
    </source>
</evidence>
<dbReference type="Gene3D" id="3.40.30.10">
    <property type="entry name" value="Glutaredoxin"/>
    <property type="match status" value="1"/>
</dbReference>
<dbReference type="InterPro" id="IPR000866">
    <property type="entry name" value="AhpC/TSA"/>
</dbReference>
<comment type="subcellular location">
    <subcellularLocation>
        <location evidence="1">Cell envelope</location>
    </subcellularLocation>
</comment>
<reference evidence="7" key="1">
    <citation type="journal article" date="2019" name="Int. J. Syst. Evol. Microbiol.">
        <title>The Global Catalogue of Microorganisms (GCM) 10K type strain sequencing project: providing services to taxonomists for standard genome sequencing and annotation.</title>
        <authorList>
            <consortium name="The Broad Institute Genomics Platform"/>
            <consortium name="The Broad Institute Genome Sequencing Center for Infectious Disease"/>
            <person name="Wu L."/>
            <person name="Ma J."/>
        </authorList>
    </citation>
    <scope>NUCLEOTIDE SEQUENCE [LARGE SCALE GENOMIC DNA]</scope>
    <source>
        <strain evidence="7">KCTC 52298</strain>
    </source>
</reference>
<evidence type="ECO:0000256" key="3">
    <source>
        <dbReference type="ARBA" id="ARBA00023157"/>
    </source>
</evidence>
<dbReference type="InterPro" id="IPR050553">
    <property type="entry name" value="Thioredoxin_ResA/DsbE_sf"/>
</dbReference>
<dbReference type="InterPro" id="IPR036249">
    <property type="entry name" value="Thioredoxin-like_sf"/>
</dbReference>
<dbReference type="Proteomes" id="UP001597440">
    <property type="component" value="Unassembled WGS sequence"/>
</dbReference>
<dbReference type="InterPro" id="IPR025380">
    <property type="entry name" value="DUF4369"/>
</dbReference>
<comment type="caution">
    <text evidence="6">The sequence shown here is derived from an EMBL/GenBank/DDBJ whole genome shotgun (WGS) entry which is preliminary data.</text>
</comment>
<organism evidence="6 7">
    <name type="scientific">Sphingobacterium tabacisoli</name>
    <dbReference type="NCBI Taxonomy" id="2044855"/>
    <lineage>
        <taxon>Bacteria</taxon>
        <taxon>Pseudomonadati</taxon>
        <taxon>Bacteroidota</taxon>
        <taxon>Sphingobacteriia</taxon>
        <taxon>Sphingobacteriales</taxon>
        <taxon>Sphingobacteriaceae</taxon>
        <taxon>Sphingobacterium</taxon>
    </lineage>
</organism>
<keyword evidence="2" id="KW-0201">Cytochrome c-type biogenesis</keyword>
<evidence type="ECO:0000313" key="7">
    <source>
        <dbReference type="Proteomes" id="UP001597440"/>
    </source>
</evidence>
<keyword evidence="4" id="KW-0676">Redox-active center</keyword>
<dbReference type="PROSITE" id="PS51352">
    <property type="entry name" value="THIOREDOXIN_2"/>
    <property type="match status" value="1"/>
</dbReference>
<feature type="domain" description="Thioredoxin" evidence="5">
    <location>
        <begin position="226"/>
        <end position="364"/>
    </location>
</feature>
<dbReference type="Pfam" id="PF00578">
    <property type="entry name" value="AhpC-TSA"/>
    <property type="match status" value="1"/>
</dbReference>
<dbReference type="SUPFAM" id="SSF52833">
    <property type="entry name" value="Thioredoxin-like"/>
    <property type="match status" value="1"/>
</dbReference>
<gene>
    <name evidence="6" type="ORF">ACFSQW_18065</name>
</gene>
<accession>A0ABW5L5X7</accession>
<evidence type="ECO:0000259" key="5">
    <source>
        <dbReference type="PROSITE" id="PS51352"/>
    </source>
</evidence>
<name>A0ABW5L5X7_9SPHI</name>
<dbReference type="PANTHER" id="PTHR42852">
    <property type="entry name" value="THIOL:DISULFIDE INTERCHANGE PROTEIN DSBE"/>
    <property type="match status" value="1"/>
</dbReference>
<proteinExistence type="predicted"/>
<sequence>MNLNDIPMKKKNFSRYILFAILSSLSLTVSGQNTTLSAHLKELSNGAVTLFYMKDGLSIVDTSLIQNERFEWSTDLLEPTRITLTVGSSFYHFFAEPGNIQLNGIADRTDTYVLKGSSVQRDADLFDAFTKDLRHTWDSLYTALREAPAEQKAIIEKERKVVRSQNDKRVEAFILNNPASSYSLYLIGLERDFSRIRYLYSLLDDSVRQTFAGDKVAKKLGALSRSQVGEQIKDFTQPDTLGNSVSFNEFKGHYVLVDFWASWCIPCRAENPNVLKVYNKYKEKGFEVIGISLDDKMQSWKKAIRDDKLPWVNVSDLKGAKNDVAIAYAIEFIPSNLLVDPSGKIIAKDLRGDALDQKLAELYD</sequence>
<dbReference type="CDD" id="cd02966">
    <property type="entry name" value="TlpA_like_family"/>
    <property type="match status" value="1"/>
</dbReference>
<evidence type="ECO:0000256" key="2">
    <source>
        <dbReference type="ARBA" id="ARBA00022748"/>
    </source>
</evidence>
<evidence type="ECO:0000256" key="1">
    <source>
        <dbReference type="ARBA" id="ARBA00004196"/>
    </source>
</evidence>
<dbReference type="PANTHER" id="PTHR42852:SF6">
    <property type="entry name" value="THIOL:DISULFIDE INTERCHANGE PROTEIN DSBE"/>
    <property type="match status" value="1"/>
</dbReference>
<protein>
    <submittedName>
        <fullName evidence="6">Redoxin domain-containing protein</fullName>
    </submittedName>
</protein>
<keyword evidence="3" id="KW-1015">Disulfide bond</keyword>